<feature type="compositionally biased region" description="Basic and acidic residues" evidence="1">
    <location>
        <begin position="94"/>
        <end position="113"/>
    </location>
</feature>
<name>A0A4Y2LNE1_ARAVE</name>
<gene>
    <name evidence="2" type="ORF">AVEN_51802_1</name>
</gene>
<organism evidence="2 3">
    <name type="scientific">Araneus ventricosus</name>
    <name type="common">Orbweaver spider</name>
    <name type="synonym">Epeira ventricosa</name>
    <dbReference type="NCBI Taxonomy" id="182803"/>
    <lineage>
        <taxon>Eukaryota</taxon>
        <taxon>Metazoa</taxon>
        <taxon>Ecdysozoa</taxon>
        <taxon>Arthropoda</taxon>
        <taxon>Chelicerata</taxon>
        <taxon>Arachnida</taxon>
        <taxon>Araneae</taxon>
        <taxon>Araneomorphae</taxon>
        <taxon>Entelegynae</taxon>
        <taxon>Araneoidea</taxon>
        <taxon>Araneidae</taxon>
        <taxon>Araneus</taxon>
    </lineage>
</organism>
<keyword evidence="3" id="KW-1185">Reference proteome</keyword>
<dbReference type="AlphaFoldDB" id="A0A4Y2LNE1"/>
<comment type="caution">
    <text evidence="2">The sequence shown here is derived from an EMBL/GenBank/DDBJ whole genome shotgun (WGS) entry which is preliminary data.</text>
</comment>
<reference evidence="2 3" key="1">
    <citation type="journal article" date="2019" name="Sci. Rep.">
        <title>Orb-weaving spider Araneus ventricosus genome elucidates the spidroin gene catalogue.</title>
        <authorList>
            <person name="Kono N."/>
            <person name="Nakamura H."/>
            <person name="Ohtoshi R."/>
            <person name="Moran D.A.P."/>
            <person name="Shinohara A."/>
            <person name="Yoshida Y."/>
            <person name="Fujiwara M."/>
            <person name="Mori M."/>
            <person name="Tomita M."/>
            <person name="Arakawa K."/>
        </authorList>
    </citation>
    <scope>NUCLEOTIDE SEQUENCE [LARGE SCALE GENOMIC DNA]</scope>
</reference>
<proteinExistence type="predicted"/>
<evidence type="ECO:0000256" key="1">
    <source>
        <dbReference type="SAM" id="MobiDB-lite"/>
    </source>
</evidence>
<dbReference type="Proteomes" id="UP000499080">
    <property type="component" value="Unassembled WGS sequence"/>
</dbReference>
<dbReference type="EMBL" id="BGPR01006048">
    <property type="protein sequence ID" value="GBN15640.1"/>
    <property type="molecule type" value="Genomic_DNA"/>
</dbReference>
<sequence>KRNLECTAVKNILEKSPRGPQEFFIADILLVRSLQFHTAKHPDCDSYPSELLLRRLLGDIQTHALAFIGHLQQVLSSEWPFLKSVVAMKSRFPRNSDEKPGPKPKTESWEKEQQINNWEEIPSFR</sequence>
<evidence type="ECO:0000313" key="2">
    <source>
        <dbReference type="EMBL" id="GBN15640.1"/>
    </source>
</evidence>
<feature type="non-terminal residue" evidence="2">
    <location>
        <position position="1"/>
    </location>
</feature>
<accession>A0A4Y2LNE1</accession>
<feature type="region of interest" description="Disordered" evidence="1">
    <location>
        <begin position="92"/>
        <end position="125"/>
    </location>
</feature>
<protein>
    <submittedName>
        <fullName evidence="2">Uncharacterized protein</fullName>
    </submittedName>
</protein>
<evidence type="ECO:0000313" key="3">
    <source>
        <dbReference type="Proteomes" id="UP000499080"/>
    </source>
</evidence>